<name>A0A0G0MKJ2_9BACT</name>
<reference evidence="2 3" key="1">
    <citation type="journal article" date="2015" name="Nature">
        <title>rRNA introns, odd ribosomes, and small enigmatic genomes across a large radiation of phyla.</title>
        <authorList>
            <person name="Brown C.T."/>
            <person name="Hug L.A."/>
            <person name="Thomas B.C."/>
            <person name="Sharon I."/>
            <person name="Castelle C.J."/>
            <person name="Singh A."/>
            <person name="Wilkins M.J."/>
            <person name="Williams K.H."/>
            <person name="Banfield J.F."/>
        </authorList>
    </citation>
    <scope>NUCLEOTIDE SEQUENCE [LARGE SCALE GENOMIC DNA]</scope>
</reference>
<feature type="compositionally biased region" description="Acidic residues" evidence="1">
    <location>
        <begin position="375"/>
        <end position="385"/>
    </location>
</feature>
<dbReference type="AlphaFoldDB" id="A0A0G0MKJ2"/>
<evidence type="ECO:0000313" key="2">
    <source>
        <dbReference type="EMBL" id="KKR00911.1"/>
    </source>
</evidence>
<protein>
    <submittedName>
        <fullName evidence="2">Uncharacterized protein</fullName>
    </submittedName>
</protein>
<gene>
    <name evidence="2" type="ORF">UT24_C0008G0039</name>
</gene>
<dbReference type="STRING" id="1618574.UT24_C0008G0039"/>
<comment type="caution">
    <text evidence="2">The sequence shown here is derived from an EMBL/GenBank/DDBJ whole genome shotgun (WGS) entry which is preliminary data.</text>
</comment>
<feature type="region of interest" description="Disordered" evidence="1">
    <location>
        <begin position="178"/>
        <end position="199"/>
    </location>
</feature>
<feature type="compositionally biased region" description="Acidic residues" evidence="1">
    <location>
        <begin position="181"/>
        <end position="191"/>
    </location>
</feature>
<sequence length="449" mass="46266">MPSPVRCVSYLTGVTKKKGGEKKIMTDLKKKIAVVFASGALLLNTVLPVFAQQTYEISGNGTNSDNEITSTITTTTTVVQENVADVYNDVDVDADTGGNDANDNTGGDVEIDTGDADVDVAVGNTLNSNSAEVGCCPSGPIDVLISGNASDTDNDVNLGLKSGTEVFQSNYADVTNKVDADADTGDNDAEDNTGGSVKITTGDAEVDVEVFTTANANSAQVGDGGGLGSLSARILGNGTKSDNEIKIDLASQVLLAQENVADIFNGVWADADTGDNDAKDNTGGDVEIDTGDADVDVEVDNMVNFNWADLDCGCLLEDLLAKIAGNASDSTNKITLKLGQGQLAFQGNCAEEGGPEGLGDEHKGDCELDNKVDADADTGDNDAEDNTGGVDGADPTIETGDAHAGADIDNSGNVNVLGDGPDLELPGDWGVDFGFNWAFFWAWLMGSSE</sequence>
<proteinExistence type="predicted"/>
<feature type="region of interest" description="Disordered" evidence="1">
    <location>
        <begin position="349"/>
        <end position="413"/>
    </location>
</feature>
<accession>A0A0G0MKJ2</accession>
<dbReference type="EMBL" id="LBWB01000008">
    <property type="protein sequence ID" value="KKR00911.1"/>
    <property type="molecule type" value="Genomic_DNA"/>
</dbReference>
<organism evidence="2 3">
    <name type="scientific">Candidatus Woesebacteria bacterium GW2011_GWB1_39_12</name>
    <dbReference type="NCBI Taxonomy" id="1618574"/>
    <lineage>
        <taxon>Bacteria</taxon>
        <taxon>Candidatus Woeseibacteriota</taxon>
    </lineage>
</organism>
<feature type="compositionally biased region" description="Basic and acidic residues" evidence="1">
    <location>
        <begin position="359"/>
        <end position="374"/>
    </location>
</feature>
<evidence type="ECO:0000256" key="1">
    <source>
        <dbReference type="SAM" id="MobiDB-lite"/>
    </source>
</evidence>
<evidence type="ECO:0000313" key="3">
    <source>
        <dbReference type="Proteomes" id="UP000033881"/>
    </source>
</evidence>
<dbReference type="Proteomes" id="UP000033881">
    <property type="component" value="Unassembled WGS sequence"/>
</dbReference>